<dbReference type="EMBL" id="QNUK01000346">
    <property type="protein sequence ID" value="KAF5894989.1"/>
    <property type="molecule type" value="Genomic_DNA"/>
</dbReference>
<name>A0A8J4WWX4_CLAMG</name>
<comment type="caution">
    <text evidence="1">The sequence shown here is derived from an EMBL/GenBank/DDBJ whole genome shotgun (WGS) entry which is preliminary data.</text>
</comment>
<proteinExistence type="predicted"/>
<sequence length="155" mass="17893">MAPGKRWTGRLLHQTTFSLGDQTPCYSTTHAKSFSGRRYDGQPLIFHLSDPPYPSQHRHGLELRNFSEGPSFSSTHYKDVHSPKEVTPHNVLRSLRNRNWTRNRDGLEMKQVTNPPEDTLYRSSYSLDHCGDELSGRFEHASGRPTLRHRHDILT</sequence>
<dbReference type="AlphaFoldDB" id="A0A8J4WWX4"/>
<organism evidence="1 2">
    <name type="scientific">Clarias magur</name>
    <name type="common">Asian catfish</name>
    <name type="synonym">Macropteronotus magur</name>
    <dbReference type="NCBI Taxonomy" id="1594786"/>
    <lineage>
        <taxon>Eukaryota</taxon>
        <taxon>Metazoa</taxon>
        <taxon>Chordata</taxon>
        <taxon>Craniata</taxon>
        <taxon>Vertebrata</taxon>
        <taxon>Euteleostomi</taxon>
        <taxon>Actinopterygii</taxon>
        <taxon>Neopterygii</taxon>
        <taxon>Teleostei</taxon>
        <taxon>Ostariophysi</taxon>
        <taxon>Siluriformes</taxon>
        <taxon>Clariidae</taxon>
        <taxon>Clarias</taxon>
    </lineage>
</organism>
<accession>A0A8J4WWX4</accession>
<evidence type="ECO:0000313" key="2">
    <source>
        <dbReference type="Proteomes" id="UP000727407"/>
    </source>
</evidence>
<dbReference type="OrthoDB" id="8936752at2759"/>
<protein>
    <submittedName>
        <fullName evidence="1">Uncharacterized protein</fullName>
    </submittedName>
</protein>
<gene>
    <name evidence="1" type="ORF">DAT39_015315</name>
</gene>
<reference evidence="1" key="1">
    <citation type="submission" date="2020-07" db="EMBL/GenBank/DDBJ databases">
        <title>Clarias magur genome sequencing, assembly and annotation.</title>
        <authorList>
            <person name="Kushwaha B."/>
            <person name="Kumar R."/>
            <person name="Das P."/>
            <person name="Joshi C.G."/>
            <person name="Kumar D."/>
            <person name="Nagpure N.S."/>
            <person name="Pandey M."/>
            <person name="Agarwal S."/>
            <person name="Srivastava S."/>
            <person name="Singh M."/>
            <person name="Sahoo L."/>
            <person name="Jayasankar P."/>
            <person name="Meher P.K."/>
            <person name="Koringa P.G."/>
            <person name="Iquebal M.A."/>
            <person name="Das S.P."/>
            <person name="Bit A."/>
            <person name="Patnaik S."/>
            <person name="Patel N."/>
            <person name="Shah T.M."/>
            <person name="Hinsu A."/>
            <person name="Jena J.K."/>
        </authorList>
    </citation>
    <scope>NUCLEOTIDE SEQUENCE</scope>
    <source>
        <strain evidence="1">CIFAMagur01</strain>
        <tissue evidence="1">Testis</tissue>
    </source>
</reference>
<keyword evidence="2" id="KW-1185">Reference proteome</keyword>
<feature type="non-terminal residue" evidence="1">
    <location>
        <position position="155"/>
    </location>
</feature>
<evidence type="ECO:0000313" key="1">
    <source>
        <dbReference type="EMBL" id="KAF5894989.1"/>
    </source>
</evidence>
<dbReference type="Proteomes" id="UP000727407">
    <property type="component" value="Unassembled WGS sequence"/>
</dbReference>